<dbReference type="HOGENOM" id="CLU_192109_1_0_7"/>
<protein>
    <recommendedName>
        <fullName evidence="3">Antitoxin MazE</fullName>
    </recommendedName>
</protein>
<keyword evidence="2" id="KW-1185">Reference proteome</keyword>
<name>G7QE87_9BACT</name>
<gene>
    <name evidence="1" type="ORF">DFW101_3697</name>
</gene>
<evidence type="ECO:0000313" key="1">
    <source>
        <dbReference type="EMBL" id="EHJ45981.1"/>
    </source>
</evidence>
<organism evidence="1 2">
    <name type="scientific">Solidesulfovibrio carbinoliphilus subsp. oakridgensis</name>
    <dbReference type="NCBI Taxonomy" id="694327"/>
    <lineage>
        <taxon>Bacteria</taxon>
        <taxon>Pseudomonadati</taxon>
        <taxon>Thermodesulfobacteriota</taxon>
        <taxon>Desulfovibrionia</taxon>
        <taxon>Desulfovibrionales</taxon>
        <taxon>Desulfovibrionaceae</taxon>
        <taxon>Solidesulfovibrio</taxon>
    </lineage>
</organism>
<proteinExistence type="predicted"/>
<dbReference type="AlphaFoldDB" id="G7QE87"/>
<dbReference type="OrthoDB" id="3734119at2"/>
<sequence>MQTAPLTPGQKMRQYRCKMKQKGLRSVQIWIPDTRSPAISSALRRQSLLASRSPEEQEVMTFLDDVRAWDEP</sequence>
<dbReference type="Pfam" id="PF11455">
    <property type="entry name" value="MazE-like"/>
    <property type="match status" value="1"/>
</dbReference>
<evidence type="ECO:0008006" key="3">
    <source>
        <dbReference type="Google" id="ProtNLM"/>
    </source>
</evidence>
<dbReference type="eggNOG" id="ENOG5031GZT">
    <property type="taxonomic scope" value="Bacteria"/>
</dbReference>
<dbReference type="InterPro" id="IPR021558">
    <property type="entry name" value="MazE-like"/>
</dbReference>
<dbReference type="EMBL" id="CM001369">
    <property type="protein sequence ID" value="EHJ45981.1"/>
    <property type="molecule type" value="Genomic_DNA"/>
</dbReference>
<evidence type="ECO:0000313" key="2">
    <source>
        <dbReference type="Proteomes" id="UP000004662"/>
    </source>
</evidence>
<accession>G7QE87</accession>
<geneLocation type="plasmid" evidence="1 2">
    <name>pFW10101</name>
</geneLocation>
<dbReference type="Proteomes" id="UP000004662">
    <property type="component" value="Plasmid pFW10101"/>
</dbReference>
<keyword evidence="1" id="KW-0614">Plasmid</keyword>
<reference evidence="2" key="1">
    <citation type="journal article" date="2015" name="Genome Announc.">
        <title>High-Quality Draft Genome Sequence of Desulfovibrio carbinoliphilus FW-101-2B, an Organic Acid-Oxidizing Sulfate-Reducing Bacterium Isolated from Uranium(VI)-Contaminated Groundwater.</title>
        <authorList>
            <person name="Ramsay B.D."/>
            <person name="Hwang C."/>
            <person name="Woo H.L."/>
            <person name="Carroll S.L."/>
            <person name="Lucas S."/>
            <person name="Han J."/>
            <person name="Lapidus A.L."/>
            <person name="Cheng J.F."/>
            <person name="Goodwin L.A."/>
            <person name="Pitluck S."/>
            <person name="Peters L."/>
            <person name="Chertkov O."/>
            <person name="Held B."/>
            <person name="Detter J.C."/>
            <person name="Han C.S."/>
            <person name="Tapia R."/>
            <person name="Land M.L."/>
            <person name="Hauser L.J."/>
            <person name="Kyrpides N.C."/>
            <person name="Ivanova N.N."/>
            <person name="Mikhailova N."/>
            <person name="Pagani I."/>
            <person name="Woyke T."/>
            <person name="Arkin A.P."/>
            <person name="Dehal P."/>
            <person name="Chivian D."/>
            <person name="Criddle C.S."/>
            <person name="Wu W."/>
            <person name="Chakraborty R."/>
            <person name="Hazen T.C."/>
            <person name="Fields M.W."/>
        </authorList>
    </citation>
    <scope>NUCLEOTIDE SEQUENCE [LARGE SCALE GENOMIC DNA]</scope>
    <source>
        <strain evidence="2">FW-101-2B</strain>
    </source>
</reference>